<sequence length="48" mass="5196">MNEKDFNNLVESIKQAGKIKKEKKRKQTKTSPKGAAGKPEAVRAALGA</sequence>
<dbReference type="EMBL" id="UOEU01000048">
    <property type="protein sequence ID" value="VAW30376.1"/>
    <property type="molecule type" value="Genomic_DNA"/>
</dbReference>
<gene>
    <name evidence="2" type="ORF">MNBD_CHLOROFLEXI01-3043</name>
</gene>
<accession>A0A3B0VEG4</accession>
<evidence type="ECO:0000313" key="2">
    <source>
        <dbReference type="EMBL" id="VAW30376.1"/>
    </source>
</evidence>
<name>A0A3B0VEG4_9ZZZZ</name>
<feature type="compositionally biased region" description="Basic residues" evidence="1">
    <location>
        <begin position="17"/>
        <end position="28"/>
    </location>
</feature>
<dbReference type="AlphaFoldDB" id="A0A3B0VEG4"/>
<proteinExistence type="predicted"/>
<evidence type="ECO:0000256" key="1">
    <source>
        <dbReference type="SAM" id="MobiDB-lite"/>
    </source>
</evidence>
<reference evidence="2" key="1">
    <citation type="submission" date="2018-06" db="EMBL/GenBank/DDBJ databases">
        <authorList>
            <person name="Zhirakovskaya E."/>
        </authorList>
    </citation>
    <scope>NUCLEOTIDE SEQUENCE</scope>
</reference>
<protein>
    <submittedName>
        <fullName evidence="2">Uncharacterized protein</fullName>
    </submittedName>
</protein>
<organism evidence="2">
    <name type="scientific">hydrothermal vent metagenome</name>
    <dbReference type="NCBI Taxonomy" id="652676"/>
    <lineage>
        <taxon>unclassified sequences</taxon>
        <taxon>metagenomes</taxon>
        <taxon>ecological metagenomes</taxon>
    </lineage>
</organism>
<feature type="region of interest" description="Disordered" evidence="1">
    <location>
        <begin position="14"/>
        <end position="48"/>
    </location>
</feature>